<keyword evidence="3" id="KW-0843">Virulence</keyword>
<dbReference type="SMART" id="SM00635">
    <property type="entry name" value="BID_2"/>
    <property type="match status" value="1"/>
</dbReference>
<dbReference type="Proteomes" id="UP001595755">
    <property type="component" value="Unassembled WGS sequence"/>
</dbReference>
<accession>A0ABV8S547</accession>
<feature type="domain" description="SLH" evidence="8">
    <location>
        <begin position="475"/>
        <end position="537"/>
    </location>
</feature>
<keyword evidence="4" id="KW-1015">Disulfide bond</keyword>
<dbReference type="Pfam" id="PF09134">
    <property type="entry name" value="Invasin_D3"/>
    <property type="match status" value="3"/>
</dbReference>
<evidence type="ECO:0000313" key="10">
    <source>
        <dbReference type="Proteomes" id="UP001595755"/>
    </source>
</evidence>
<name>A0ABV8S547_9BACL</name>
<dbReference type="PANTHER" id="PTHR43308">
    <property type="entry name" value="OUTER MEMBRANE PROTEIN ALPHA-RELATED"/>
    <property type="match status" value="1"/>
</dbReference>
<dbReference type="Gene3D" id="2.60.40.1080">
    <property type="match status" value="1"/>
</dbReference>
<dbReference type="PROSITE" id="PS51272">
    <property type="entry name" value="SLH"/>
    <property type="match status" value="3"/>
</dbReference>
<evidence type="ECO:0000256" key="3">
    <source>
        <dbReference type="ARBA" id="ARBA00023026"/>
    </source>
</evidence>
<dbReference type="PANTHER" id="PTHR43308:SF5">
    <property type="entry name" value="S-LAYER PROTEIN _ PEPTIDOGLYCAN ENDO-BETA-N-ACETYLGLUCOSAMINIDASE"/>
    <property type="match status" value="1"/>
</dbReference>
<feature type="compositionally biased region" description="Basic and acidic residues" evidence="6">
    <location>
        <begin position="456"/>
        <end position="467"/>
    </location>
</feature>
<dbReference type="Pfam" id="PF00395">
    <property type="entry name" value="SLH"/>
    <property type="match status" value="3"/>
</dbReference>
<feature type="domain" description="SLH" evidence="8">
    <location>
        <begin position="538"/>
        <end position="601"/>
    </location>
</feature>
<evidence type="ECO:0000256" key="4">
    <source>
        <dbReference type="ARBA" id="ARBA00023157"/>
    </source>
</evidence>
<dbReference type="InterPro" id="IPR013783">
    <property type="entry name" value="Ig-like_fold"/>
</dbReference>
<dbReference type="Pfam" id="PF02368">
    <property type="entry name" value="Big_2"/>
    <property type="match status" value="1"/>
</dbReference>
<gene>
    <name evidence="9" type="ORF">ACFO1S_00855</name>
</gene>
<proteinExistence type="inferred from homology"/>
<dbReference type="EMBL" id="JBHSED010000002">
    <property type="protein sequence ID" value="MFC4301983.1"/>
    <property type="molecule type" value="Genomic_DNA"/>
</dbReference>
<feature type="region of interest" description="Disordered" evidence="6">
    <location>
        <begin position="421"/>
        <end position="478"/>
    </location>
</feature>
<comment type="similarity">
    <text evidence="1">Belongs to the intimin/invasin family.</text>
</comment>
<dbReference type="InterPro" id="IPR003343">
    <property type="entry name" value="Big_2"/>
</dbReference>
<dbReference type="InterPro" id="IPR051465">
    <property type="entry name" value="Cell_Envelope_Struct_Comp"/>
</dbReference>
<evidence type="ECO:0000313" key="9">
    <source>
        <dbReference type="EMBL" id="MFC4301983.1"/>
    </source>
</evidence>
<evidence type="ECO:0000259" key="8">
    <source>
        <dbReference type="PROSITE" id="PS51272"/>
    </source>
</evidence>
<comment type="caution">
    <text evidence="9">The sequence shown here is derived from an EMBL/GenBank/DDBJ whole genome shotgun (WGS) entry which is preliminary data.</text>
</comment>
<dbReference type="PROSITE" id="PS51127">
    <property type="entry name" value="BIG1"/>
    <property type="match status" value="1"/>
</dbReference>
<evidence type="ECO:0000256" key="2">
    <source>
        <dbReference type="ARBA" id="ARBA00017346"/>
    </source>
</evidence>
<dbReference type="InterPro" id="IPR015217">
    <property type="entry name" value="Invasin_dom_3"/>
</dbReference>
<evidence type="ECO:0000256" key="6">
    <source>
        <dbReference type="SAM" id="MobiDB-lite"/>
    </source>
</evidence>
<feature type="domain" description="Big-1" evidence="7">
    <location>
        <begin position="147"/>
        <end position="238"/>
    </location>
</feature>
<dbReference type="SMART" id="SM00634">
    <property type="entry name" value="BID_1"/>
    <property type="match status" value="2"/>
</dbReference>
<reference evidence="10" key="1">
    <citation type="journal article" date="2019" name="Int. J. Syst. Evol. Microbiol.">
        <title>The Global Catalogue of Microorganisms (GCM) 10K type strain sequencing project: providing services to taxonomists for standard genome sequencing and annotation.</title>
        <authorList>
            <consortium name="The Broad Institute Genomics Platform"/>
            <consortium name="The Broad Institute Genome Sequencing Center for Infectious Disease"/>
            <person name="Wu L."/>
            <person name="Ma J."/>
        </authorList>
    </citation>
    <scope>NUCLEOTIDE SEQUENCE [LARGE SCALE GENOMIC DNA]</scope>
    <source>
        <strain evidence="10">CGMCC 4.1641</strain>
    </source>
</reference>
<evidence type="ECO:0000259" key="7">
    <source>
        <dbReference type="PROSITE" id="PS51127"/>
    </source>
</evidence>
<dbReference type="SUPFAM" id="SSF49373">
    <property type="entry name" value="Invasin/intimin cell-adhesion fragments"/>
    <property type="match status" value="3"/>
</dbReference>
<dbReference type="Gene3D" id="2.60.40.10">
    <property type="entry name" value="Immunoglobulins"/>
    <property type="match status" value="3"/>
</dbReference>
<sequence length="656" mass="68603">MAGNAHTSILRADGSVWSVGSNFSNALGGNRTETEIRKLAQLTFGTLSKTTWTADTARTTKAGDPIQVSLQLADSAGTALDIGTDRVQMEANNGVVRTVTYANEGKFVATFESERVGVSEIAATINGLRVLTKLTVQVAPGAPSASASSFYAAPTSVTADGTSSSILTLEIKDAWGNAMSSSVPNVSLTATRGILEPLTELASGKYEARLTSTEAGKSTVSVVINGVPLGLTTEVNFLSSDPDAANSVLELEPDSLPADGESKAEIVLHLYDKFGNALTQSGGDVIFATDLGEIGSVTETVYGVYSTHITSITPGKATVTAMRDGLLLGKQVEVSFVPVVSRIVFDKNRYEAVVGTSVATTVTAHYWNGETKDVTADSAYSVSDSSVATISGNGLVSGHKAGEVTLTARFGGSETTVPVVVVSNTGGGEGPGTDPGTGPGTSPGTNVKPDPTDTNPKPDKPVPKPDPEQPGSGTKQPVTYADVAGHWAEAYINRALIDGWASGYANNSFQPNQEITRAEFVKLIVKALGYTDRDEDTTVSFKDDKDIGAWARQSIALAVKHKLISGFGDGSFRPNALISRVELTSVIVRALGLTQAADSPTKFADDKEIPAWARPFVVLASDLGIVQGRKANLFVPNGTATRAEAIVLIQRMLERK</sequence>
<evidence type="ECO:0000256" key="5">
    <source>
        <dbReference type="ARBA" id="ARBA00029955"/>
    </source>
</evidence>
<dbReference type="RefSeq" id="WP_378126079.1">
    <property type="nucleotide sequence ID" value="NZ_JBHSED010000002.1"/>
</dbReference>
<organism evidence="9 10">
    <name type="scientific">Cohnella boryungensis</name>
    <dbReference type="NCBI Taxonomy" id="768479"/>
    <lineage>
        <taxon>Bacteria</taxon>
        <taxon>Bacillati</taxon>
        <taxon>Bacillota</taxon>
        <taxon>Bacilli</taxon>
        <taxon>Bacillales</taxon>
        <taxon>Paenibacillaceae</taxon>
        <taxon>Cohnella</taxon>
    </lineage>
</organism>
<protein>
    <recommendedName>
        <fullName evidence="2">Intimin</fullName>
    </recommendedName>
    <alternativeName>
        <fullName evidence="5">Attaching and effacing protein</fullName>
    </alternativeName>
</protein>
<dbReference type="InterPro" id="IPR008964">
    <property type="entry name" value="Invasin/intimin_cell_adhesion"/>
</dbReference>
<feature type="compositionally biased region" description="Low complexity" evidence="6">
    <location>
        <begin position="442"/>
        <end position="455"/>
    </location>
</feature>
<dbReference type="InterPro" id="IPR001119">
    <property type="entry name" value="SLH_dom"/>
</dbReference>
<evidence type="ECO:0000256" key="1">
    <source>
        <dbReference type="ARBA" id="ARBA00010116"/>
    </source>
</evidence>
<feature type="compositionally biased region" description="Gly residues" evidence="6">
    <location>
        <begin position="425"/>
        <end position="441"/>
    </location>
</feature>
<dbReference type="InterPro" id="IPR003344">
    <property type="entry name" value="Big_1_dom"/>
</dbReference>
<keyword evidence="10" id="KW-1185">Reference proteome</keyword>
<feature type="domain" description="SLH" evidence="8">
    <location>
        <begin position="603"/>
        <end position="656"/>
    </location>
</feature>